<evidence type="ECO:0000313" key="2">
    <source>
        <dbReference type="Proteomes" id="UP000182761"/>
    </source>
</evidence>
<evidence type="ECO:0008006" key="3">
    <source>
        <dbReference type="Google" id="ProtNLM"/>
    </source>
</evidence>
<dbReference type="NCBIfam" id="NF033711">
    <property type="entry name" value="T9SS_PorQ"/>
    <property type="match status" value="1"/>
</dbReference>
<dbReference type="SUPFAM" id="SSF56935">
    <property type="entry name" value="Porins"/>
    <property type="match status" value="1"/>
</dbReference>
<dbReference type="Proteomes" id="UP000182761">
    <property type="component" value="Unassembled WGS sequence"/>
</dbReference>
<organism evidence="1 2">
    <name type="scientific">Apibacter mensalis</name>
    <dbReference type="NCBI Taxonomy" id="1586267"/>
    <lineage>
        <taxon>Bacteria</taxon>
        <taxon>Pseudomonadati</taxon>
        <taxon>Bacteroidota</taxon>
        <taxon>Flavobacteriia</taxon>
        <taxon>Flavobacteriales</taxon>
        <taxon>Weeksellaceae</taxon>
        <taxon>Apibacter</taxon>
    </lineage>
</organism>
<gene>
    <name evidence="1" type="ORF">Ga0061079_1078</name>
</gene>
<dbReference type="EMBL" id="FCOR01000007">
    <property type="protein sequence ID" value="CVK16406.1"/>
    <property type="molecule type" value="Genomic_DNA"/>
</dbReference>
<name>A0A0X3APW6_9FLAO</name>
<sequence length="335" mass="37553">MHKFILIIFISLYTIAYSQTGQEIYTFMNMTVSARQAALGGNANSSWDHDPNMAMFNPAMMNDKMQNQVGINYSSYLADVKLGAISYVYNLKESNHFFSIHGRYVDYGDFKAADEVGNVTGKFTAKDAAVTLGYAYSISDFFTVGGNLSYVTSKIESYTSSALLADVGVVFHDIDYYTTVSAVVRNFGGQLTYYNDRREKLPIQANLGISQRFEKLPVELTLTLHDLQKFDISSPVNKNGDKISGGRKIIDHVSLGAELFPESGFNLRAGYNFKRGNELAIQDQRSFAGLTLGFGVKISYFRFDYAWGRYNAAGNTNTFGLRIDLENMFAPRYDW</sequence>
<evidence type="ECO:0000313" key="1">
    <source>
        <dbReference type="EMBL" id="CVK16406.1"/>
    </source>
</evidence>
<protein>
    <recommendedName>
        <fullName evidence="3">Penicillin-binding protein</fullName>
    </recommendedName>
</protein>
<keyword evidence="2" id="KW-1185">Reference proteome</keyword>
<dbReference type="OrthoDB" id="9809953at2"/>
<dbReference type="STRING" id="1586267.GCA_001418685_01259"/>
<dbReference type="RefSeq" id="WP_055425606.1">
    <property type="nucleotide sequence ID" value="NZ_FCOR01000007.1"/>
</dbReference>
<accession>A0A0X3APW6</accession>
<reference evidence="1 2" key="1">
    <citation type="submission" date="2016-01" db="EMBL/GenBank/DDBJ databases">
        <authorList>
            <person name="McClelland M."/>
            <person name="Jain A."/>
            <person name="Saraogi P."/>
            <person name="Mendelson R."/>
            <person name="Westerman R."/>
            <person name="SanMiguel P."/>
            <person name="Csonka L."/>
        </authorList>
    </citation>
    <scope>NUCLEOTIDE SEQUENCE [LARGE SCALE GENOMIC DNA]</scope>
    <source>
        <strain evidence="1 2">R-53146</strain>
    </source>
</reference>
<dbReference type="AlphaFoldDB" id="A0A0X3APW6"/>
<dbReference type="NCBIfam" id="NF033709">
    <property type="entry name" value="PorV_fam"/>
    <property type="match status" value="1"/>
</dbReference>
<dbReference type="Gene3D" id="2.40.160.60">
    <property type="entry name" value="Outer membrane protein transport protein (OMPP1/FadL/TodX)"/>
    <property type="match status" value="2"/>
</dbReference>
<proteinExistence type="predicted"/>